<evidence type="ECO:0000313" key="4">
    <source>
        <dbReference type="EMBL" id="CAL6040514.1"/>
    </source>
</evidence>
<reference evidence="4 5" key="2">
    <citation type="submission" date="2024-07" db="EMBL/GenBank/DDBJ databases">
        <authorList>
            <person name="Akdeniz Z."/>
        </authorList>
    </citation>
    <scope>NUCLEOTIDE SEQUENCE [LARGE SCALE GENOMIC DNA]</scope>
</reference>
<protein>
    <submittedName>
        <fullName evidence="3">Leucine Rich Repeat (LRR)-containing protein</fullName>
    </submittedName>
    <submittedName>
        <fullName evidence="4">Leucine_Rich Repeat (LRR)-containing protein</fullName>
    </submittedName>
</protein>
<dbReference type="SUPFAM" id="SSF52058">
    <property type="entry name" value="L domain-like"/>
    <property type="match status" value="2"/>
</dbReference>
<dbReference type="SMART" id="SM00365">
    <property type="entry name" value="LRR_SD22"/>
    <property type="match status" value="8"/>
</dbReference>
<evidence type="ECO:0000256" key="1">
    <source>
        <dbReference type="ARBA" id="ARBA00022614"/>
    </source>
</evidence>
<accession>A0AA86Q872</accession>
<organism evidence="3">
    <name type="scientific">Hexamita inflata</name>
    <dbReference type="NCBI Taxonomy" id="28002"/>
    <lineage>
        <taxon>Eukaryota</taxon>
        <taxon>Metamonada</taxon>
        <taxon>Diplomonadida</taxon>
        <taxon>Hexamitidae</taxon>
        <taxon>Hexamitinae</taxon>
        <taxon>Hexamita</taxon>
    </lineage>
</organism>
<dbReference type="InterPro" id="IPR003591">
    <property type="entry name" value="Leu-rich_rpt_typical-subtyp"/>
</dbReference>
<reference evidence="3" key="1">
    <citation type="submission" date="2023-06" db="EMBL/GenBank/DDBJ databases">
        <authorList>
            <person name="Kurt Z."/>
        </authorList>
    </citation>
    <scope>NUCLEOTIDE SEQUENCE</scope>
</reference>
<dbReference type="InterPro" id="IPR001611">
    <property type="entry name" value="Leu-rich_rpt"/>
</dbReference>
<dbReference type="PROSITE" id="PS51450">
    <property type="entry name" value="LRR"/>
    <property type="match status" value="7"/>
</dbReference>
<gene>
    <name evidence="3" type="ORF">HINF_LOCUS35185</name>
    <name evidence="4" type="ORF">HINF_LOCUS38374</name>
</gene>
<dbReference type="AlphaFoldDB" id="A0AA86Q872"/>
<dbReference type="Gene3D" id="3.80.10.10">
    <property type="entry name" value="Ribonuclease Inhibitor"/>
    <property type="match status" value="4"/>
</dbReference>
<sequence>MLSELIAGKTARQLYDYYTNSFSKFLFSGQLSTEDEVEIRLNKYLLKQQYLIFNNSNQLLQIIQLIIFTPNQMSIKLSLETLNELDPNFAEAECIDIPYGVYENVQILDQCKKISKLSVAYNNISKFCIAHKFLFLKELVVNSNNIEALDINADLQVLNLNNNKITNIRFFNMYSTLMVLDISNNQLSVHQQHPLLSLLPNLVQLTASNCNLTDISFLIDPKQQYLKLETLNISDNIDISLNGLNQCKKLTDLTVQRSNLQHALDIASISSLNSLNLQQNNISDISNIGNLTNLQYLNLSCNNLQSLQNLLPLTKIIELDVNETSIKLLNGIQNMVGLKTLRSWKNELIHVNELLNLTELIEVNLCYNQISDLSGLKNAINIEALQLDGNQLQNLEGLPKQATKLRKLSVCDNNLKNLQGVGFCPNLEYICAVSNQMESVDGIENLPKVQKVLIYFNQIKSLKGIENCKYVTQLLADKNELKSLDGIQNLNLLTEINVQNNSITSIKEISGLSLNTLNLNSNKITSLEGIESVSTIEYLDAWNNQISSLYYLRNLKNLKFLNVDRNHLFDIRQLLFLRELPVLDKLWLSETGKTSEPSCNQLCVDSVYPNFVIQALSQIDAYEYEVMFDRGPEYYSNTFDNDFRTKAFETILEIPKLTDELIEELKKQ</sequence>
<dbReference type="Proteomes" id="UP001642409">
    <property type="component" value="Unassembled WGS sequence"/>
</dbReference>
<dbReference type="InterPro" id="IPR050836">
    <property type="entry name" value="SDS22/Internalin_LRR"/>
</dbReference>
<dbReference type="SUPFAM" id="SSF52075">
    <property type="entry name" value="Outer arm dynein light chain 1"/>
    <property type="match status" value="1"/>
</dbReference>
<keyword evidence="2" id="KW-0677">Repeat</keyword>
<keyword evidence="5" id="KW-1185">Reference proteome</keyword>
<proteinExistence type="predicted"/>
<comment type="caution">
    <text evidence="3">The sequence shown here is derived from an EMBL/GenBank/DDBJ whole genome shotgun (WGS) entry which is preliminary data.</text>
</comment>
<dbReference type="InterPro" id="IPR032675">
    <property type="entry name" value="LRR_dom_sf"/>
</dbReference>
<dbReference type="PANTHER" id="PTHR46652:SF8">
    <property type="entry name" value="LEUCINE RICH REPEAT CONTAINING 23"/>
    <property type="match status" value="1"/>
</dbReference>
<evidence type="ECO:0000256" key="2">
    <source>
        <dbReference type="ARBA" id="ARBA00022737"/>
    </source>
</evidence>
<dbReference type="PANTHER" id="PTHR46652">
    <property type="entry name" value="LEUCINE-RICH REPEAT AND IQ DOMAIN-CONTAINING PROTEIN 1-RELATED"/>
    <property type="match status" value="1"/>
</dbReference>
<dbReference type="EMBL" id="CAXDID020000145">
    <property type="protein sequence ID" value="CAL6040514.1"/>
    <property type="molecule type" value="Genomic_DNA"/>
</dbReference>
<keyword evidence="1" id="KW-0433">Leucine-rich repeat</keyword>
<dbReference type="SMART" id="SM00369">
    <property type="entry name" value="LRR_TYP"/>
    <property type="match status" value="4"/>
</dbReference>
<evidence type="ECO:0000313" key="3">
    <source>
        <dbReference type="EMBL" id="CAI9947540.1"/>
    </source>
</evidence>
<name>A0AA86Q872_9EUKA</name>
<evidence type="ECO:0000313" key="5">
    <source>
        <dbReference type="Proteomes" id="UP001642409"/>
    </source>
</evidence>
<dbReference type="EMBL" id="CATOUU010000776">
    <property type="protein sequence ID" value="CAI9947540.1"/>
    <property type="molecule type" value="Genomic_DNA"/>
</dbReference>